<organism evidence="1 2">
    <name type="scientific">Paraburkholderia atlantica</name>
    <dbReference type="NCBI Taxonomy" id="2654982"/>
    <lineage>
        <taxon>Bacteria</taxon>
        <taxon>Pseudomonadati</taxon>
        <taxon>Pseudomonadota</taxon>
        <taxon>Betaproteobacteria</taxon>
        <taxon>Burkholderiales</taxon>
        <taxon>Burkholderiaceae</taxon>
        <taxon>Paraburkholderia</taxon>
    </lineage>
</organism>
<gene>
    <name evidence="1" type="ORF">HDG40_005288</name>
</gene>
<evidence type="ECO:0000313" key="1">
    <source>
        <dbReference type="EMBL" id="MBB5427109.1"/>
    </source>
</evidence>
<keyword evidence="2" id="KW-1185">Reference proteome</keyword>
<dbReference type="AlphaFoldDB" id="A0A6I1PXB3"/>
<dbReference type="Proteomes" id="UP000592780">
    <property type="component" value="Unassembled WGS sequence"/>
</dbReference>
<protein>
    <submittedName>
        <fullName evidence="1">Uncharacterized protein</fullName>
    </submittedName>
</protein>
<proteinExistence type="predicted"/>
<comment type="caution">
    <text evidence="1">The sequence shown here is derived from an EMBL/GenBank/DDBJ whole genome shotgun (WGS) entry which is preliminary data.</text>
</comment>
<accession>A0A6I1PXB3</accession>
<sequence>MLENSFLNYCFYVVFLKVFLFSHRFRWRAWKHRALEGTNDLTFIRNTAGGAGTAAQNLSTG</sequence>
<dbReference type="EMBL" id="JACHDD010000008">
    <property type="protein sequence ID" value="MBB5427109.1"/>
    <property type="molecule type" value="Genomic_DNA"/>
</dbReference>
<evidence type="ECO:0000313" key="2">
    <source>
        <dbReference type="Proteomes" id="UP000592780"/>
    </source>
</evidence>
<dbReference type="RefSeq" id="WP_152852877.1">
    <property type="nucleotide sequence ID" value="NZ_JACHDD010000008.1"/>
</dbReference>
<reference evidence="1 2" key="1">
    <citation type="submission" date="2020-08" db="EMBL/GenBank/DDBJ databases">
        <title>Genomic Encyclopedia of Type Strains, Phase IV (KMG-V): Genome sequencing to study the core and pangenomes of soil and plant-associated prokaryotes.</title>
        <authorList>
            <person name="Whitman W."/>
        </authorList>
    </citation>
    <scope>NUCLEOTIDE SEQUENCE [LARGE SCALE GENOMIC DNA]</scope>
    <source>
        <strain evidence="1 2">JPY158</strain>
    </source>
</reference>
<name>A0A6I1PXB3_PARAM</name>